<feature type="transmembrane region" description="Helical" evidence="6">
    <location>
        <begin position="128"/>
        <end position="149"/>
    </location>
</feature>
<accession>A0A6P2C032</accession>
<feature type="transmembrane region" description="Helical" evidence="6">
    <location>
        <begin position="97"/>
        <end position="116"/>
    </location>
</feature>
<feature type="transmembrane region" description="Helical" evidence="6">
    <location>
        <begin position="42"/>
        <end position="57"/>
    </location>
</feature>
<evidence type="ECO:0000256" key="5">
    <source>
        <dbReference type="ARBA" id="ARBA00023136"/>
    </source>
</evidence>
<dbReference type="PANTHER" id="PTHR43701">
    <property type="entry name" value="MEMBRANE TRANSPORTER PROTEIN MJ0441-RELATED"/>
    <property type="match status" value="1"/>
</dbReference>
<feature type="transmembrane region" description="Helical" evidence="6">
    <location>
        <begin position="231"/>
        <end position="249"/>
    </location>
</feature>
<keyword evidence="3 6" id="KW-0812">Transmembrane</keyword>
<name>A0A6P2C032_9ACTN</name>
<dbReference type="InterPro" id="IPR051598">
    <property type="entry name" value="TSUP/Inactive_protease-like"/>
</dbReference>
<evidence type="ECO:0000256" key="1">
    <source>
        <dbReference type="ARBA" id="ARBA00004141"/>
    </source>
</evidence>
<organism evidence="7 8">
    <name type="scientific">Trebonia kvetii</name>
    <dbReference type="NCBI Taxonomy" id="2480626"/>
    <lineage>
        <taxon>Bacteria</taxon>
        <taxon>Bacillati</taxon>
        <taxon>Actinomycetota</taxon>
        <taxon>Actinomycetes</taxon>
        <taxon>Streptosporangiales</taxon>
        <taxon>Treboniaceae</taxon>
        <taxon>Trebonia</taxon>
    </lineage>
</organism>
<dbReference type="EMBL" id="RPFW01000003">
    <property type="protein sequence ID" value="TVZ04722.1"/>
    <property type="molecule type" value="Genomic_DNA"/>
</dbReference>
<keyword evidence="6" id="KW-1003">Cell membrane</keyword>
<feature type="transmembrane region" description="Helical" evidence="6">
    <location>
        <begin position="66"/>
        <end position="85"/>
    </location>
</feature>
<protein>
    <recommendedName>
        <fullName evidence="6">Probable membrane transporter protein</fullName>
    </recommendedName>
</protein>
<keyword evidence="5 6" id="KW-0472">Membrane</keyword>
<evidence type="ECO:0000313" key="8">
    <source>
        <dbReference type="Proteomes" id="UP000460272"/>
    </source>
</evidence>
<dbReference type="Proteomes" id="UP000460272">
    <property type="component" value="Unassembled WGS sequence"/>
</dbReference>
<evidence type="ECO:0000313" key="7">
    <source>
        <dbReference type="EMBL" id="TVZ04722.1"/>
    </source>
</evidence>
<dbReference type="AlphaFoldDB" id="A0A6P2C032"/>
<keyword evidence="8" id="KW-1185">Reference proteome</keyword>
<comment type="caution">
    <text evidence="7">The sequence shown here is derived from an EMBL/GenBank/DDBJ whole genome shotgun (WGS) entry which is preliminary data.</text>
</comment>
<comment type="subcellular location">
    <subcellularLocation>
        <location evidence="6">Cell membrane</location>
        <topology evidence="6">Multi-pass membrane protein</topology>
    </subcellularLocation>
    <subcellularLocation>
        <location evidence="1">Membrane</location>
        <topology evidence="1">Multi-pass membrane protein</topology>
    </subcellularLocation>
</comment>
<dbReference type="InterPro" id="IPR002781">
    <property type="entry name" value="TM_pro_TauE-like"/>
</dbReference>
<dbReference type="GO" id="GO:0005886">
    <property type="term" value="C:plasma membrane"/>
    <property type="evidence" value="ECO:0007669"/>
    <property type="project" value="UniProtKB-SubCell"/>
</dbReference>
<evidence type="ECO:0000256" key="2">
    <source>
        <dbReference type="ARBA" id="ARBA00009142"/>
    </source>
</evidence>
<dbReference type="Pfam" id="PF01925">
    <property type="entry name" value="TauE"/>
    <property type="match status" value="1"/>
</dbReference>
<feature type="transmembrane region" description="Helical" evidence="6">
    <location>
        <begin position="169"/>
        <end position="191"/>
    </location>
</feature>
<keyword evidence="4 6" id="KW-1133">Transmembrane helix</keyword>
<dbReference type="PANTHER" id="PTHR43701:SF5">
    <property type="entry name" value="MEMBRANE TRANSPORTER PROTEIN-RELATED"/>
    <property type="match status" value="1"/>
</dbReference>
<reference evidence="7 8" key="1">
    <citation type="submission" date="2018-11" db="EMBL/GenBank/DDBJ databases">
        <title>Trebonia kvetii gen.nov., sp.nov., a novel acidophilic actinobacterium, and proposal of the new actinobacterial family Treboniaceae fam. nov.</title>
        <authorList>
            <person name="Rapoport D."/>
            <person name="Sagova-Mareckova M."/>
            <person name="Sedlacek I."/>
            <person name="Provaznik J."/>
            <person name="Kralova S."/>
            <person name="Pavlinic D."/>
            <person name="Benes V."/>
            <person name="Kopecky J."/>
        </authorList>
    </citation>
    <scope>NUCLEOTIDE SEQUENCE [LARGE SCALE GENOMIC DNA]</scope>
    <source>
        <strain evidence="7 8">15Tr583</strain>
    </source>
</reference>
<gene>
    <name evidence="7" type="ORF">EAS64_19825</name>
</gene>
<proteinExistence type="inferred from homology"/>
<evidence type="ECO:0000256" key="3">
    <source>
        <dbReference type="ARBA" id="ARBA00022692"/>
    </source>
</evidence>
<evidence type="ECO:0000256" key="4">
    <source>
        <dbReference type="ARBA" id="ARBA00022989"/>
    </source>
</evidence>
<dbReference type="OrthoDB" id="9788634at2"/>
<evidence type="ECO:0000256" key="6">
    <source>
        <dbReference type="RuleBase" id="RU363041"/>
    </source>
</evidence>
<sequence>MAAAFAIAVLATPAGISGAVLLLPFQVSVLGTPSPAVTPTNLLYNVVATPGALYGYWRQGQTGGRLALVLIAGTLPGVIAGSVIRVEVLPGARVFDLVVAAVLLPLGIWLALTLPIRADGEAKKARAVPLPVLILLAAAVGCVGGIYGIGGGSILAPVLIGTGRPPRQVAPAALASTFVTSVAGVITFLLLSVHHHGQVAPDWPTGIALGIGGLAGAYTGARIQRHLPDTVIRRVMGILVVAIGARYLWSGLG</sequence>
<comment type="similarity">
    <text evidence="2 6">Belongs to the 4-toluene sulfonate uptake permease (TSUP) (TC 2.A.102) family.</text>
</comment>